<comment type="caution">
    <text evidence="5">The sequence shown here is derived from an EMBL/GenBank/DDBJ whole genome shotgun (WGS) entry which is preliminary data.</text>
</comment>
<keyword evidence="4" id="KW-1133">Transmembrane helix</keyword>
<feature type="compositionally biased region" description="Pro residues" evidence="3">
    <location>
        <begin position="57"/>
        <end position="70"/>
    </location>
</feature>
<gene>
    <name evidence="5" type="ORF">DJ010_06370</name>
</gene>
<evidence type="ECO:0000256" key="4">
    <source>
        <dbReference type="SAM" id="Phobius"/>
    </source>
</evidence>
<evidence type="ECO:0000256" key="3">
    <source>
        <dbReference type="SAM" id="MobiDB-lite"/>
    </source>
</evidence>
<dbReference type="Proteomes" id="UP000245507">
    <property type="component" value="Unassembled WGS sequence"/>
</dbReference>
<evidence type="ECO:0008006" key="7">
    <source>
        <dbReference type="Google" id="ProtNLM"/>
    </source>
</evidence>
<proteinExistence type="predicted"/>
<keyword evidence="2 4" id="KW-0472">Membrane</keyword>
<comment type="subcellular location">
    <subcellularLocation>
        <location evidence="1">Membrane</location>
    </subcellularLocation>
</comment>
<name>A0A316TGL7_9ACTN</name>
<feature type="region of interest" description="Disordered" evidence="3">
    <location>
        <begin position="1"/>
        <end position="82"/>
    </location>
</feature>
<dbReference type="PANTHER" id="PTHR37042:SF4">
    <property type="entry name" value="OUTER MEMBRANE PROTEIN RV1973"/>
    <property type="match status" value="1"/>
</dbReference>
<sequence length="272" mass="29252">MTGMSSNTPRRPSRTTTPRPRKIAGREETPAEQEPAPKAPAAPTRAKAPAASKPPSSGTPPTPPKRPVAQPPADDGDGSDRAAGRTSTLLAVLGLVVVVLIAQCGWFVWNSLRDVEVATVATEVTGQGEEGEDSIAVPEDRPVVLNQLAVQEGVDAAASAAQIMFARNWKSYDDGVEDALSLMTDSFAEEYQKTTDDVKQEFVAEKTEVQVRVVAQSVVRANDTELEALVFLNQYVFRGQGEDAKSTYTPYRALLTMVHTDDGWLVDGIDTK</sequence>
<evidence type="ECO:0000313" key="5">
    <source>
        <dbReference type="EMBL" id="PWN03703.1"/>
    </source>
</evidence>
<evidence type="ECO:0000313" key="6">
    <source>
        <dbReference type="Proteomes" id="UP000245507"/>
    </source>
</evidence>
<dbReference type="AlphaFoldDB" id="A0A316TGL7"/>
<feature type="transmembrane region" description="Helical" evidence="4">
    <location>
        <begin position="89"/>
        <end position="109"/>
    </location>
</feature>
<dbReference type="EMBL" id="QGDD01000002">
    <property type="protein sequence ID" value="PWN03703.1"/>
    <property type="molecule type" value="Genomic_DNA"/>
</dbReference>
<accession>A0A316TGL7</accession>
<organism evidence="5 6">
    <name type="scientific">Nocardioides silvaticus</name>
    <dbReference type="NCBI Taxonomy" id="2201891"/>
    <lineage>
        <taxon>Bacteria</taxon>
        <taxon>Bacillati</taxon>
        <taxon>Actinomycetota</taxon>
        <taxon>Actinomycetes</taxon>
        <taxon>Propionibacteriales</taxon>
        <taxon>Nocardioidaceae</taxon>
        <taxon>Nocardioides</taxon>
    </lineage>
</organism>
<feature type="compositionally biased region" description="Low complexity" evidence="3">
    <location>
        <begin position="8"/>
        <end position="18"/>
    </location>
</feature>
<dbReference type="GO" id="GO:0016020">
    <property type="term" value="C:membrane"/>
    <property type="evidence" value="ECO:0007669"/>
    <property type="project" value="UniProtKB-SubCell"/>
</dbReference>
<keyword evidence="6" id="KW-1185">Reference proteome</keyword>
<dbReference type="PANTHER" id="PTHR37042">
    <property type="entry name" value="OUTER MEMBRANE PROTEIN RV1973"/>
    <property type="match status" value="1"/>
</dbReference>
<feature type="compositionally biased region" description="Low complexity" evidence="3">
    <location>
        <begin position="32"/>
        <end position="56"/>
    </location>
</feature>
<keyword evidence="4" id="KW-0812">Transmembrane</keyword>
<protein>
    <recommendedName>
        <fullName evidence="7">Mce-associated membrane protein</fullName>
    </recommendedName>
</protein>
<reference evidence="5 6" key="1">
    <citation type="submission" date="2018-05" db="EMBL/GenBank/DDBJ databases">
        <title>Nocardioides silvaticus genome.</title>
        <authorList>
            <person name="Li C."/>
            <person name="Wang G."/>
        </authorList>
    </citation>
    <scope>NUCLEOTIDE SEQUENCE [LARGE SCALE GENOMIC DNA]</scope>
    <source>
        <strain evidence="5 6">CCTCC AB 2018079</strain>
    </source>
</reference>
<evidence type="ECO:0000256" key="2">
    <source>
        <dbReference type="ARBA" id="ARBA00023136"/>
    </source>
</evidence>
<evidence type="ECO:0000256" key="1">
    <source>
        <dbReference type="ARBA" id="ARBA00004370"/>
    </source>
</evidence>